<evidence type="ECO:0000313" key="3">
    <source>
        <dbReference type="EMBL" id="KAK5987560.1"/>
    </source>
</evidence>
<feature type="compositionally biased region" description="Low complexity" evidence="1">
    <location>
        <begin position="10"/>
        <end position="25"/>
    </location>
</feature>
<keyword evidence="4" id="KW-1185">Reference proteome</keyword>
<dbReference type="CDD" id="cd04370">
    <property type="entry name" value="BAH"/>
    <property type="match status" value="1"/>
</dbReference>
<dbReference type="EMBL" id="JAVFKD010000016">
    <property type="protein sequence ID" value="KAK5987560.1"/>
    <property type="molecule type" value="Genomic_DNA"/>
</dbReference>
<protein>
    <recommendedName>
        <fullName evidence="2">BAH domain-containing protein</fullName>
    </recommendedName>
</protein>
<proteinExistence type="predicted"/>
<dbReference type="InterPro" id="IPR043151">
    <property type="entry name" value="BAH_sf"/>
</dbReference>
<comment type="caution">
    <text evidence="3">The sequence shown here is derived from an EMBL/GenBank/DDBJ whole genome shotgun (WGS) entry which is preliminary data.</text>
</comment>
<evidence type="ECO:0000256" key="1">
    <source>
        <dbReference type="SAM" id="MobiDB-lite"/>
    </source>
</evidence>
<feature type="region of interest" description="Disordered" evidence="1">
    <location>
        <begin position="300"/>
        <end position="345"/>
    </location>
</feature>
<dbReference type="InterPro" id="IPR001025">
    <property type="entry name" value="BAH_dom"/>
</dbReference>
<dbReference type="SUPFAM" id="SSF57903">
    <property type="entry name" value="FYVE/PHD zinc finger"/>
    <property type="match status" value="1"/>
</dbReference>
<dbReference type="PROSITE" id="PS51038">
    <property type="entry name" value="BAH"/>
    <property type="match status" value="1"/>
</dbReference>
<feature type="compositionally biased region" description="Polar residues" evidence="1">
    <location>
        <begin position="35"/>
        <end position="46"/>
    </location>
</feature>
<feature type="region of interest" description="Disordered" evidence="1">
    <location>
        <begin position="1"/>
        <end position="80"/>
    </location>
</feature>
<dbReference type="Proteomes" id="UP001338125">
    <property type="component" value="Unassembled WGS sequence"/>
</dbReference>
<feature type="compositionally biased region" description="Low complexity" evidence="1">
    <location>
        <begin position="320"/>
        <end position="330"/>
    </location>
</feature>
<dbReference type="PANTHER" id="PTHR46364">
    <property type="entry name" value="OS08G0421900 PROTEIN"/>
    <property type="match status" value="1"/>
</dbReference>
<evidence type="ECO:0000313" key="4">
    <source>
        <dbReference type="Proteomes" id="UP001338125"/>
    </source>
</evidence>
<evidence type="ECO:0000259" key="2">
    <source>
        <dbReference type="PROSITE" id="PS51038"/>
    </source>
</evidence>
<name>A0ABR0S6Y8_9HYPO</name>
<accession>A0ABR0S6Y8</accession>
<feature type="domain" description="BAH" evidence="2">
    <location>
        <begin position="111"/>
        <end position="249"/>
    </location>
</feature>
<dbReference type="Gene3D" id="2.30.30.490">
    <property type="match status" value="1"/>
</dbReference>
<gene>
    <name evidence="3" type="ORF">PT974_11692</name>
</gene>
<dbReference type="InterPro" id="IPR011011">
    <property type="entry name" value="Znf_FYVE_PHD"/>
</dbReference>
<reference evidence="3 4" key="1">
    <citation type="submission" date="2024-01" db="EMBL/GenBank/DDBJ databases">
        <title>Complete genome of Cladobotryum mycophilum ATHUM6906.</title>
        <authorList>
            <person name="Christinaki A.C."/>
            <person name="Myridakis A.I."/>
            <person name="Kouvelis V.N."/>
        </authorList>
    </citation>
    <scope>NUCLEOTIDE SEQUENCE [LARGE SCALE GENOMIC DNA]</scope>
    <source>
        <strain evidence="3 4">ATHUM6906</strain>
    </source>
</reference>
<organism evidence="3 4">
    <name type="scientific">Cladobotryum mycophilum</name>
    <dbReference type="NCBI Taxonomy" id="491253"/>
    <lineage>
        <taxon>Eukaryota</taxon>
        <taxon>Fungi</taxon>
        <taxon>Dikarya</taxon>
        <taxon>Ascomycota</taxon>
        <taxon>Pezizomycotina</taxon>
        <taxon>Sordariomycetes</taxon>
        <taxon>Hypocreomycetidae</taxon>
        <taxon>Hypocreales</taxon>
        <taxon>Hypocreaceae</taxon>
        <taxon>Cladobotryum</taxon>
    </lineage>
</organism>
<feature type="compositionally biased region" description="Basic and acidic residues" evidence="1">
    <location>
        <begin position="336"/>
        <end position="345"/>
    </location>
</feature>
<sequence>MTSKSKKRPLQSLSESPSQTSSQTSADTRAHCPYSATTIGDSIPDSSDTHASKKRKSNGPANSQRLPLQPSPFQPTGKFKSSEGLDSFYKVEPAESWHEMTRYNSFVLHGCKYFIDDFVYISNQATVAQQSKAVLPDDGSKKVNDYWVARILEVRAKDQYHVYARIYWMYWPEDLPTLTLGNKKVYARQPYHGQHELVASNHMDVINVVSVSTIAKVKHWIESNDDDVQDALYWRQAYDTRFHQLSAIDLVCRCSKPANPDSLLVGCTNAECEIWLHYDCLLHDVLIRVYDALGTDTPHKTEEKAVNGNGEDGTPVPNYGTAKSTTKTKSGVGGRRRGETIRGPV</sequence>